<dbReference type="CDD" id="cd05930">
    <property type="entry name" value="A_NRPS"/>
    <property type="match status" value="1"/>
</dbReference>
<dbReference type="Proteomes" id="UP000036923">
    <property type="component" value="Unassembled WGS sequence"/>
</dbReference>
<dbReference type="GO" id="GO:0044550">
    <property type="term" value="P:secondary metabolite biosynthetic process"/>
    <property type="evidence" value="ECO:0007669"/>
    <property type="project" value="TreeGrafter"/>
</dbReference>
<gene>
    <name evidence="4" type="ORF">Bccel_5613</name>
</gene>
<organism evidence="4 5">
    <name type="scientific">Pseudobacteroides cellulosolvens ATCC 35603 = DSM 2933</name>
    <dbReference type="NCBI Taxonomy" id="398512"/>
    <lineage>
        <taxon>Bacteria</taxon>
        <taxon>Bacillati</taxon>
        <taxon>Bacillota</taxon>
        <taxon>Clostridia</taxon>
        <taxon>Eubacteriales</taxon>
        <taxon>Oscillospiraceae</taxon>
        <taxon>Pseudobacteroides</taxon>
    </lineage>
</organism>
<keyword evidence="2" id="KW-0812">Transmembrane</keyword>
<dbReference type="eggNOG" id="COG0663">
    <property type="taxonomic scope" value="Bacteria"/>
</dbReference>
<dbReference type="SUPFAM" id="SSF51161">
    <property type="entry name" value="Trimeric LpxA-like enzymes"/>
    <property type="match status" value="3"/>
</dbReference>
<dbReference type="InterPro" id="IPR045851">
    <property type="entry name" value="AMP-bd_C_sf"/>
</dbReference>
<dbReference type="InterPro" id="IPR000873">
    <property type="entry name" value="AMP-dep_synth/lig_dom"/>
</dbReference>
<dbReference type="STRING" id="398512.Bccel_5613"/>
<dbReference type="eggNOG" id="COG0110">
    <property type="taxonomic scope" value="Bacteria"/>
</dbReference>
<feature type="transmembrane region" description="Helical" evidence="2">
    <location>
        <begin position="770"/>
        <end position="794"/>
    </location>
</feature>
<keyword evidence="5" id="KW-1185">Reference proteome</keyword>
<dbReference type="FunFam" id="3.40.50.980:FF:000001">
    <property type="entry name" value="Non-ribosomal peptide synthetase"/>
    <property type="match status" value="1"/>
</dbReference>
<dbReference type="InterPro" id="IPR025110">
    <property type="entry name" value="AMP-bd_C"/>
</dbReference>
<evidence type="ECO:0000259" key="3">
    <source>
        <dbReference type="PROSITE" id="PS50075"/>
    </source>
</evidence>
<evidence type="ECO:0000313" key="4">
    <source>
        <dbReference type="EMBL" id="KNY30333.1"/>
    </source>
</evidence>
<feature type="transmembrane region" description="Helical" evidence="2">
    <location>
        <begin position="958"/>
        <end position="981"/>
    </location>
</feature>
<dbReference type="EMBL" id="LGTC01000001">
    <property type="protein sequence ID" value="KNY30333.1"/>
    <property type="molecule type" value="Genomic_DNA"/>
</dbReference>
<comment type="caution">
    <text evidence="4">The sequence shown here is derived from an EMBL/GenBank/DDBJ whole genome shotgun (WGS) entry which is preliminary data.</text>
</comment>
<dbReference type="InterPro" id="IPR036736">
    <property type="entry name" value="ACP-like_sf"/>
</dbReference>
<feature type="transmembrane region" description="Helical" evidence="2">
    <location>
        <begin position="921"/>
        <end position="952"/>
    </location>
</feature>
<dbReference type="InterPro" id="IPR010071">
    <property type="entry name" value="AA_adenyl_dom"/>
</dbReference>
<dbReference type="OrthoDB" id="9778383at2"/>
<dbReference type="Gene3D" id="1.10.1200.10">
    <property type="entry name" value="ACP-like"/>
    <property type="match status" value="1"/>
</dbReference>
<feature type="transmembrane region" description="Helical" evidence="2">
    <location>
        <begin position="1169"/>
        <end position="1190"/>
    </location>
</feature>
<dbReference type="Pfam" id="PF00501">
    <property type="entry name" value="AMP-binding"/>
    <property type="match status" value="1"/>
</dbReference>
<accession>A0A0L6JWV8</accession>
<keyword evidence="2" id="KW-0472">Membrane</keyword>
<dbReference type="Gene3D" id="2.160.10.10">
    <property type="entry name" value="Hexapeptide repeat proteins"/>
    <property type="match status" value="3"/>
</dbReference>
<name>A0A0L6JWV8_9FIRM</name>
<dbReference type="InterPro" id="IPR042099">
    <property type="entry name" value="ANL_N_sf"/>
</dbReference>
<dbReference type="InterPro" id="IPR012728">
    <property type="entry name" value="Pls/PosA_C"/>
</dbReference>
<keyword evidence="2" id="KW-1133">Transmembrane helix</keyword>
<dbReference type="SUPFAM" id="SSF56801">
    <property type="entry name" value="Acetyl-CoA synthetase-like"/>
    <property type="match status" value="1"/>
</dbReference>
<dbReference type="Gene3D" id="3.40.50.12780">
    <property type="entry name" value="N-terminal domain of ligase-like"/>
    <property type="match status" value="1"/>
</dbReference>
<dbReference type="GO" id="GO:0031177">
    <property type="term" value="F:phosphopantetheine binding"/>
    <property type="evidence" value="ECO:0007669"/>
    <property type="project" value="TreeGrafter"/>
</dbReference>
<dbReference type="RefSeq" id="WP_036939945.1">
    <property type="nucleotide sequence ID" value="NZ_JQKC01000010.1"/>
</dbReference>
<feature type="region of interest" description="Disordered" evidence="1">
    <location>
        <begin position="638"/>
        <end position="672"/>
    </location>
</feature>
<reference evidence="5" key="1">
    <citation type="submission" date="2015-07" db="EMBL/GenBank/DDBJ databases">
        <title>Near-Complete Genome Sequence of the Cellulolytic Bacterium Bacteroides (Pseudobacteroides) cellulosolvens ATCC 35603.</title>
        <authorList>
            <person name="Dassa B."/>
            <person name="Utturkar S.M."/>
            <person name="Klingeman D.M."/>
            <person name="Hurt R.A."/>
            <person name="Keller M."/>
            <person name="Xu J."/>
            <person name="Reddy Y.H.K."/>
            <person name="Borovok I."/>
            <person name="Grinberg I.R."/>
            <person name="Lamed R."/>
            <person name="Zhivin O."/>
            <person name="Bayer E.A."/>
            <person name="Brown S.D."/>
        </authorList>
    </citation>
    <scope>NUCLEOTIDE SEQUENCE [LARGE SCALE GENOMIC DNA]</scope>
    <source>
        <strain evidence="5">DSM 2933</strain>
    </source>
</reference>
<feature type="transmembrane region" description="Helical" evidence="2">
    <location>
        <begin position="1196"/>
        <end position="1221"/>
    </location>
</feature>
<dbReference type="PANTHER" id="PTHR45527">
    <property type="entry name" value="NONRIBOSOMAL PEPTIDE SYNTHETASE"/>
    <property type="match status" value="1"/>
</dbReference>
<feature type="compositionally biased region" description="Basic and acidic residues" evidence="1">
    <location>
        <begin position="659"/>
        <end position="672"/>
    </location>
</feature>
<dbReference type="NCBIfam" id="TIGR02353">
    <property type="entry name" value="NRPS_term_dom"/>
    <property type="match status" value="1"/>
</dbReference>
<proteinExistence type="predicted"/>
<dbReference type="Gene3D" id="3.30.300.30">
    <property type="match status" value="1"/>
</dbReference>
<dbReference type="GO" id="GO:0043041">
    <property type="term" value="P:amino acid activation for nonribosomal peptide biosynthetic process"/>
    <property type="evidence" value="ECO:0007669"/>
    <property type="project" value="TreeGrafter"/>
</dbReference>
<dbReference type="SUPFAM" id="SSF47336">
    <property type="entry name" value="ACP-like"/>
    <property type="match status" value="1"/>
</dbReference>
<dbReference type="Pfam" id="PF13193">
    <property type="entry name" value="AMP-binding_C"/>
    <property type="match status" value="1"/>
</dbReference>
<sequence>MKATRKPIKKPKILPFKLNRELEAIREGVKEKSRAILHGKRMPEFIRDECLFEVFEATAREYPDNKAIIFDKTNISYRDLNAMANRIAHLLREKGVRKDDRVALLMPKSIECYGAIIGIMKAGACYIPLDVGYPEDRIKYISENSGARYVLVLDGYTAFGNVENIISISRDKLKSFPDNNIPRTVSGADKNSLAYIIYTSGSTGRPKGVMIEHKSVCNLIRASQEIYKVTPEDRVYQGFTLAFDASVEELWMAFLNGAALVPQTDRMKKSGPDLFKILGEYGVSAISCVPTLLSMVNDELESLRLLILGGEACPMSIVERFGKPGRRILNTYGPTEATVIATWSEMQLNEKVTIGKPLANYSVYVIKENNEVAEIGEPGELLIGGIGLARGYIGRDDLNREKFIENIFDDGIDYPVMLYRSGDLVVMDEEGNLEFHGRIDDQIKIRGFRVELSEIENVANSYPGIKSSVVKLNKFDDSTEGLCLYIVIDGDKNEFNREELFKTMKEKLPAYMMPQHLMMLDEIPMLPSGKADRSKLPLPIGGNFSVERGGTPPIGKVEQKIADVLKQVFKIDNISREDHFFNDLGGHSLFAAQTVSQLRKEPEFYDLNISDLYECPSIEMLSAKFNIDDKEICTSKNNKSNGVKSKKGKKNKSINKVNGKTENKINDKRSRKRTETFKESSSLAHFICGVFQALSIIILTFFICIPAGYVIINVLKRSFDVQKTLLVLLSYGLLYIPVTCVAALLSKWLIIGRYKEGSYPLWGVYYFRWWLSRLLQGLFPMHLISGTPLMPLYLKAMGMKVGKDCFIGTHHFGSFDIISIGDNSSIGQDTQVLGYIVESGYLKIGRIEIGKGCYVGTHSTLCINSTMADDSMIKEQSMIPSRVTIPSGETWAGSPAVPSTADGDIIELLNAGKKVGLFKKVVFSVLHIMGLLFLGLFNTLIFTQGFAFGYFYFSTPTWMLLISPITATAMVLVLCLEIIIFKRLFMNKIKPGIYSVYSTCYVRKWIADNIVYVSLQFLHTLYATLYTIPFLRALGAKIGKKVEVSTVTHISPELFEVGDGSFFADASMAGTPKAFNNCVMYEKTKVGSRTFIGNSALVPINTTIGDDCLLGVLSVPPEKGETENGTSWLGTPAMFLHKRDVNKDFSDETTYKPGKLLYLKRLLIEFIRVILPTNVYIAATYGLAYLFHYFANTFPFWASIGLIAATAVVGEIALILFVVLLKFSLIGTYKPCVNPLWSEFVWKTEFVTGIYENLLGDYVLTPLAGTPMLPIVMRLFGCRIGKKVFLDTIFISEFDLVRIGNEAAVNFNSTMQTHLFEDRVLKMAYLTICKRASVGNGAVVLYDTFMEEGSKLGSSSLLMKGETLEAYTHWHGNPSKFAG</sequence>
<feature type="domain" description="Carrier" evidence="3">
    <location>
        <begin position="552"/>
        <end position="629"/>
    </location>
</feature>
<dbReference type="NCBIfam" id="TIGR01733">
    <property type="entry name" value="AA-adenyl-dom"/>
    <property type="match status" value="1"/>
</dbReference>
<evidence type="ECO:0000256" key="1">
    <source>
        <dbReference type="SAM" id="MobiDB-lite"/>
    </source>
</evidence>
<feature type="transmembrane region" description="Helical" evidence="2">
    <location>
        <begin position="683"/>
        <end position="712"/>
    </location>
</feature>
<dbReference type="PATRIC" id="fig|398512.5.peg.5888"/>
<dbReference type="InterPro" id="IPR020845">
    <property type="entry name" value="AMP-binding_CS"/>
</dbReference>
<dbReference type="InterPro" id="IPR009081">
    <property type="entry name" value="PP-bd_ACP"/>
</dbReference>
<evidence type="ECO:0000313" key="5">
    <source>
        <dbReference type="Proteomes" id="UP000036923"/>
    </source>
</evidence>
<dbReference type="eggNOG" id="COG1020">
    <property type="taxonomic scope" value="Bacteria"/>
</dbReference>
<dbReference type="GO" id="GO:0047462">
    <property type="term" value="F:phenylalanine racemase (ATP-hydrolyzing) activity"/>
    <property type="evidence" value="ECO:0007669"/>
    <property type="project" value="UniProtKB-EC"/>
</dbReference>
<feature type="compositionally biased region" description="Basic residues" evidence="1">
    <location>
        <begin position="644"/>
        <end position="653"/>
    </location>
</feature>
<protein>
    <submittedName>
        <fullName evidence="4">Non-ribosomal peptide synthetase domain protein</fullName>
        <ecNumber evidence="4">5.1.1.11</ecNumber>
    </submittedName>
</protein>
<feature type="transmembrane region" description="Helical" evidence="2">
    <location>
        <begin position="724"/>
        <end position="750"/>
    </location>
</feature>
<dbReference type="Pfam" id="PF00550">
    <property type="entry name" value="PP-binding"/>
    <property type="match status" value="1"/>
</dbReference>
<dbReference type="EC" id="5.1.1.11" evidence="4"/>
<dbReference type="PANTHER" id="PTHR45527:SF1">
    <property type="entry name" value="FATTY ACID SYNTHASE"/>
    <property type="match status" value="1"/>
</dbReference>
<dbReference type="InterPro" id="IPR011004">
    <property type="entry name" value="Trimer_LpxA-like_sf"/>
</dbReference>
<dbReference type="PROSITE" id="PS50075">
    <property type="entry name" value="CARRIER"/>
    <property type="match status" value="1"/>
</dbReference>
<keyword evidence="4" id="KW-0413">Isomerase</keyword>
<dbReference type="PROSITE" id="PS00455">
    <property type="entry name" value="AMP_BINDING"/>
    <property type="match status" value="1"/>
</dbReference>
<dbReference type="GO" id="GO:0005737">
    <property type="term" value="C:cytoplasm"/>
    <property type="evidence" value="ECO:0007669"/>
    <property type="project" value="TreeGrafter"/>
</dbReference>
<evidence type="ECO:0000256" key="2">
    <source>
        <dbReference type="SAM" id="Phobius"/>
    </source>
</evidence>